<evidence type="ECO:0000313" key="3">
    <source>
        <dbReference type="Proteomes" id="UP000253727"/>
    </source>
</evidence>
<dbReference type="Pfam" id="PF18950">
    <property type="entry name" value="DUF5694"/>
    <property type="match status" value="1"/>
</dbReference>
<dbReference type="EMBL" id="QBKA01000002">
    <property type="protein sequence ID" value="RDC59617.1"/>
    <property type="molecule type" value="Genomic_DNA"/>
</dbReference>
<dbReference type="Proteomes" id="UP000253727">
    <property type="component" value="Unassembled WGS sequence"/>
</dbReference>
<gene>
    <name evidence="2" type="ORF">HME9302_00807</name>
</gene>
<evidence type="ECO:0008006" key="4">
    <source>
        <dbReference type="Google" id="ProtNLM"/>
    </source>
</evidence>
<dbReference type="InterPro" id="IPR043749">
    <property type="entry name" value="DUF5694"/>
</dbReference>
<protein>
    <recommendedName>
        <fullName evidence="4">TraB/GumN family protein</fullName>
    </recommendedName>
</protein>
<feature type="chain" id="PRO_5017017927" description="TraB/GumN family protein" evidence="1">
    <location>
        <begin position="22"/>
        <end position="362"/>
    </location>
</feature>
<feature type="signal peptide" evidence="1">
    <location>
        <begin position="1"/>
        <end position="21"/>
    </location>
</feature>
<name>A0A369Q8M6_9SPHN</name>
<evidence type="ECO:0000256" key="1">
    <source>
        <dbReference type="SAM" id="SignalP"/>
    </source>
</evidence>
<dbReference type="AlphaFoldDB" id="A0A369Q8M6"/>
<accession>A0A369Q8M6</accession>
<keyword evidence="3" id="KW-1185">Reference proteome</keyword>
<proteinExistence type="predicted"/>
<reference evidence="2 3" key="1">
    <citation type="submission" date="2018-04" db="EMBL/GenBank/DDBJ databases">
        <title>Altererythrobacter sp. HME9302 genome sequencing and assembly.</title>
        <authorList>
            <person name="Kang H."/>
            <person name="Kim H."/>
            <person name="Joh K."/>
        </authorList>
    </citation>
    <scope>NUCLEOTIDE SEQUENCE [LARGE SCALE GENOMIC DNA]</scope>
    <source>
        <strain evidence="2 3">HME9302</strain>
    </source>
</reference>
<organism evidence="2 3">
    <name type="scientific">Alteripontixanthobacter maritimus</name>
    <dbReference type="NCBI Taxonomy" id="2161824"/>
    <lineage>
        <taxon>Bacteria</taxon>
        <taxon>Pseudomonadati</taxon>
        <taxon>Pseudomonadota</taxon>
        <taxon>Alphaproteobacteria</taxon>
        <taxon>Sphingomonadales</taxon>
        <taxon>Erythrobacteraceae</taxon>
        <taxon>Alteripontixanthobacter</taxon>
    </lineage>
</organism>
<evidence type="ECO:0000313" key="2">
    <source>
        <dbReference type="EMBL" id="RDC59617.1"/>
    </source>
</evidence>
<comment type="caution">
    <text evidence="2">The sequence shown here is derived from an EMBL/GenBank/DDBJ whole genome shotgun (WGS) entry which is preliminary data.</text>
</comment>
<keyword evidence="1" id="KW-0732">Signal</keyword>
<sequence length="362" mass="39882">MRRRFILALAALFSLAAPASAQDRVPVANLSSVPFDERTEVMILATSHYAGVEGVTPSHFDTIIRRLKQFAPEIIAVERVPAHEIAMFRTTPHYARTLDTYVGSYLSLMNLGQAASGLDPIEAEVAMSEWVGSPGSLDEASQIERLMTAIAAYEVETALIYYRALGGRERDEWPDDVPKAVRSELSKLDVSTNERVAIAARLAEELGAPRIWNVDSHLEDAAFGNIVPELMSGLETAGGIEAIVGSEPFSTLAKIQDEAVQNGSLEPAYDYVNSPEYGRGDVRSQIDVFNRMPFENKSGLVRQALWDERNFRIAANLRRAMAARPGSRVLLIIGAGHKPWLDQILAATLDMRVVQWTESKSE</sequence>